<dbReference type="AlphaFoldDB" id="O48617"/>
<reference evidence="2" key="2">
    <citation type="submission" date="1997-12" db="EMBL/GenBank/DDBJ databases">
        <authorList>
            <person name="Gamas P."/>
        </authorList>
    </citation>
    <scope>NUCLEOTIDE SEQUENCE</scope>
    <source>
        <tissue evidence="2">Root nodule</tissue>
    </source>
</reference>
<feature type="non-terminal residue" evidence="2">
    <location>
        <position position="1"/>
    </location>
</feature>
<accession>O48617</accession>
<proteinExistence type="evidence at transcript level"/>
<dbReference type="EMBL" id="Y15365">
    <property type="protein sequence ID" value="CAA75587.1"/>
    <property type="molecule type" value="mRNA"/>
</dbReference>
<evidence type="ECO:0000313" key="2">
    <source>
        <dbReference type="EMBL" id="CAA75587.1"/>
    </source>
</evidence>
<name>O48617_MEDTR</name>
<feature type="signal peptide" evidence="1">
    <location>
        <begin position="1"/>
        <end position="24"/>
    </location>
</feature>
<gene>
    <name evidence="2" type="primary">MtN17</name>
</gene>
<evidence type="ECO:0000256" key="1">
    <source>
        <dbReference type="SAM" id="SignalP"/>
    </source>
</evidence>
<reference evidence="2" key="1">
    <citation type="journal article" date="1996" name="Mol. Plant Microbe Interact.">
        <title>Use of a subtractive hybridization approach to identify new Medicago truncatula genes induced during root nodule development.</title>
        <authorList>
            <person name="Gamas P."/>
            <person name="de Carvalho Niebel F."/>
            <person name="Lescure N."/>
            <person name="Cullimore J."/>
        </authorList>
    </citation>
    <scope>NUCLEOTIDE SEQUENCE</scope>
    <source>
        <tissue evidence="2">Root nodule</tissue>
    </source>
</reference>
<keyword evidence="1" id="KW-0732">Signal</keyword>
<protein>
    <submittedName>
        <fullName evidence="2">MtN17 protein</fullName>
    </submittedName>
</protein>
<organism evidence="2">
    <name type="scientific">Medicago truncatula</name>
    <name type="common">Barrel medic</name>
    <name type="synonym">Medicago tribuloides</name>
    <dbReference type="NCBI Taxonomy" id="3880"/>
    <lineage>
        <taxon>Eukaryota</taxon>
        <taxon>Viridiplantae</taxon>
        <taxon>Streptophyta</taxon>
        <taxon>Embryophyta</taxon>
        <taxon>Tracheophyta</taxon>
        <taxon>Spermatophyta</taxon>
        <taxon>Magnoliopsida</taxon>
        <taxon>eudicotyledons</taxon>
        <taxon>Gunneridae</taxon>
        <taxon>Pentapetalae</taxon>
        <taxon>rosids</taxon>
        <taxon>fabids</taxon>
        <taxon>Fabales</taxon>
        <taxon>Fabaceae</taxon>
        <taxon>Papilionoideae</taxon>
        <taxon>50 kb inversion clade</taxon>
        <taxon>NPAAA clade</taxon>
        <taxon>Hologalegina</taxon>
        <taxon>IRL clade</taxon>
        <taxon>Trifolieae</taxon>
        <taxon>Medicago</taxon>
    </lineage>
</organism>
<sequence>TRTYVKLATLAVFMLTQFCLIVQTKNVEEGQCPFAGRVCSQYESNACGDSEECICVSEWSHYDGGICKSRN</sequence>
<feature type="chain" id="PRO_5004158771" evidence="1">
    <location>
        <begin position="25"/>
        <end position="71"/>
    </location>
</feature>